<accession>A0ABY8WW03</accession>
<dbReference type="PANTHER" id="PTHR30289">
    <property type="entry name" value="UNCHARACTERIZED PROTEIN YBCL-RELATED"/>
    <property type="match status" value="1"/>
</dbReference>
<dbReference type="CDD" id="cd00865">
    <property type="entry name" value="PEBP_bact_arch"/>
    <property type="match status" value="1"/>
</dbReference>
<dbReference type="InterPro" id="IPR005247">
    <property type="entry name" value="YbhB_YbcL/LppC-like"/>
</dbReference>
<dbReference type="Pfam" id="PF01161">
    <property type="entry name" value="PBP"/>
    <property type="match status" value="1"/>
</dbReference>
<organism evidence="1 2">
    <name type="scientific">Candidatus Southlakia epibionticum</name>
    <dbReference type="NCBI Taxonomy" id="3043284"/>
    <lineage>
        <taxon>Bacteria</taxon>
        <taxon>Candidatus Saccharimonadota</taxon>
        <taxon>Candidatus Saccharimonadia</taxon>
        <taxon>Candidatus Saccharimonadales</taxon>
        <taxon>Candidatus Saccharimonadaceae</taxon>
        <taxon>Candidatus Southlakia</taxon>
    </lineage>
</organism>
<dbReference type="EMBL" id="CP124550">
    <property type="protein sequence ID" value="WIO46409.1"/>
    <property type="molecule type" value="Genomic_DNA"/>
</dbReference>
<sequence>MNISSPDFADGAKIPKACARLGGNQRPPLEISDVPAEAKSLVIICHDPDAPGRDGFYHWTVWNLPGKTAKISGESLPAGAVEGVTSWGQPGWGGPQPPFGTHRYQFYVYALDTTLDLPSDTKPKELIAALTPHIIDQSMLTGKFGVFDILRRE</sequence>
<keyword evidence="1" id="KW-0649">Protein kinase inhibitor</keyword>
<name>A0ABY8WW03_9BACT</name>
<dbReference type="Proteomes" id="UP001177295">
    <property type="component" value="Chromosome"/>
</dbReference>
<reference evidence="1 2" key="1">
    <citation type="journal article" date="2023" name="Cell">
        <title>Genetic manipulation of Patescibacteria provides mechanistic insights into microbial dark matter and the epibiotic lifestyle.</title>
        <authorList>
            <person name="Wang Y."/>
            <person name="Gallagher L.A."/>
            <person name="Andrade P.A."/>
            <person name="Liu A."/>
            <person name="Humphreys I.R."/>
            <person name="Turkarslan S."/>
            <person name="Cutler K.J."/>
            <person name="Arrieta-Ortiz M.L."/>
            <person name="Li Y."/>
            <person name="Radey M.C."/>
            <person name="McLean J.S."/>
            <person name="Cong Q."/>
            <person name="Baker D."/>
            <person name="Baliga N.S."/>
            <person name="Peterson S.B."/>
            <person name="Mougous J.D."/>
        </authorList>
    </citation>
    <scope>NUCLEOTIDE SEQUENCE [LARGE SCALE GENOMIC DNA]</scope>
    <source>
        <strain evidence="1 2">ML1</strain>
    </source>
</reference>
<dbReference type="Gene3D" id="3.90.280.10">
    <property type="entry name" value="PEBP-like"/>
    <property type="match status" value="1"/>
</dbReference>
<dbReference type="GO" id="GO:0004860">
    <property type="term" value="F:protein kinase inhibitor activity"/>
    <property type="evidence" value="ECO:0007669"/>
    <property type="project" value="UniProtKB-KW"/>
</dbReference>
<dbReference type="InterPro" id="IPR008914">
    <property type="entry name" value="PEBP"/>
</dbReference>
<dbReference type="RefSeq" id="WP_376753937.1">
    <property type="nucleotide sequence ID" value="NZ_CP124550.1"/>
</dbReference>
<evidence type="ECO:0000313" key="1">
    <source>
        <dbReference type="EMBL" id="WIO46409.1"/>
    </source>
</evidence>
<dbReference type="PANTHER" id="PTHR30289:SF1">
    <property type="entry name" value="PEBP (PHOSPHATIDYLETHANOLAMINE-BINDING PROTEIN) FAMILY PROTEIN"/>
    <property type="match status" value="1"/>
</dbReference>
<dbReference type="SUPFAM" id="SSF49777">
    <property type="entry name" value="PEBP-like"/>
    <property type="match status" value="1"/>
</dbReference>
<dbReference type="InterPro" id="IPR036610">
    <property type="entry name" value="PEBP-like_sf"/>
</dbReference>
<evidence type="ECO:0000313" key="2">
    <source>
        <dbReference type="Proteomes" id="UP001177295"/>
    </source>
</evidence>
<protein>
    <submittedName>
        <fullName evidence="1">YbhB/YbcL family Raf kinase inhibitor-like protein</fullName>
    </submittedName>
</protein>
<gene>
    <name evidence="1" type="ORF">SEML1_0812</name>
</gene>
<proteinExistence type="predicted"/>
<dbReference type="NCBIfam" id="TIGR00481">
    <property type="entry name" value="YbhB/YbcL family Raf kinase inhibitor-like protein"/>
    <property type="match status" value="1"/>
</dbReference>
<keyword evidence="2" id="KW-1185">Reference proteome</keyword>